<proteinExistence type="predicted"/>
<dbReference type="Pfam" id="PF03564">
    <property type="entry name" value="DUF1759"/>
    <property type="match status" value="1"/>
</dbReference>
<keyword evidence="2" id="KW-1185">Reference proteome</keyword>
<dbReference type="OrthoDB" id="5989194at2759"/>
<comment type="caution">
    <text evidence="1">The sequence shown here is derived from an EMBL/GenBank/DDBJ whole genome shotgun (WGS) entry which is preliminary data.</text>
</comment>
<dbReference type="InterPro" id="IPR005312">
    <property type="entry name" value="DUF1759"/>
</dbReference>
<gene>
    <name evidence="1" type="ORF">AFUS01_LOCUS6051</name>
</gene>
<feature type="non-terminal residue" evidence="1">
    <location>
        <position position="64"/>
    </location>
</feature>
<accession>A0A8J2JLF9</accession>
<reference evidence="1" key="1">
    <citation type="submission" date="2021-06" db="EMBL/GenBank/DDBJ databases">
        <authorList>
            <person name="Hodson N. C."/>
            <person name="Mongue J. A."/>
            <person name="Jaron S. K."/>
        </authorList>
    </citation>
    <scope>NUCLEOTIDE SEQUENCE</scope>
</reference>
<organism evidence="1 2">
    <name type="scientific">Allacma fusca</name>
    <dbReference type="NCBI Taxonomy" id="39272"/>
    <lineage>
        <taxon>Eukaryota</taxon>
        <taxon>Metazoa</taxon>
        <taxon>Ecdysozoa</taxon>
        <taxon>Arthropoda</taxon>
        <taxon>Hexapoda</taxon>
        <taxon>Collembola</taxon>
        <taxon>Symphypleona</taxon>
        <taxon>Sminthuridae</taxon>
        <taxon>Allacma</taxon>
    </lineage>
</organism>
<protein>
    <submittedName>
        <fullName evidence="1">Uncharacterized protein</fullName>
    </submittedName>
</protein>
<dbReference type="EMBL" id="CAJVCH010039422">
    <property type="protein sequence ID" value="CAG7716549.1"/>
    <property type="molecule type" value="Genomic_DNA"/>
</dbReference>
<dbReference type="AlphaFoldDB" id="A0A8J2JLF9"/>
<sequence>MLDQTVVTVRSSTALQTVVTTTRNALQAMKNLGQPTDQWDGIVIIILLKKLDRDTKLRFHPSLT</sequence>
<dbReference type="Proteomes" id="UP000708208">
    <property type="component" value="Unassembled WGS sequence"/>
</dbReference>
<name>A0A8J2JLF9_9HEXA</name>
<evidence type="ECO:0000313" key="1">
    <source>
        <dbReference type="EMBL" id="CAG7716549.1"/>
    </source>
</evidence>
<evidence type="ECO:0000313" key="2">
    <source>
        <dbReference type="Proteomes" id="UP000708208"/>
    </source>
</evidence>